<dbReference type="Gene3D" id="3.30.160.60">
    <property type="entry name" value="Classic Zinc Finger"/>
    <property type="match status" value="1"/>
</dbReference>
<dbReference type="OrthoDB" id="36985at10239"/>
<dbReference type="GeneID" id="8746559"/>
<keyword evidence="3" id="KW-1185">Reference proteome</keyword>
<organismHost>
    <name type="scientific">Acanthamoeba</name>
    <dbReference type="NCBI Taxonomy" id="5754"/>
</organismHost>
<protein>
    <submittedName>
        <fullName evidence="2">Zinc finger protein</fullName>
    </submittedName>
</protein>
<dbReference type="EMBL" id="GU071086">
    <property type="protein sequence ID" value="ADB04092.1"/>
    <property type="molecule type" value="Genomic_DNA"/>
</dbReference>
<evidence type="ECO:0000313" key="2">
    <source>
        <dbReference type="EMBL" id="ADB04092.1"/>
    </source>
</evidence>
<organism evidence="2 3">
    <name type="scientific">Marseillevirus marseillevirus</name>
    <name type="common">GBM</name>
    <dbReference type="NCBI Taxonomy" id="694581"/>
    <lineage>
        <taxon>Viruses</taxon>
        <taxon>Varidnaviria</taxon>
        <taxon>Bamfordvirae</taxon>
        <taxon>Nucleocytoviricota</taxon>
        <taxon>Megaviricetes</taxon>
        <taxon>Pimascovirales</taxon>
        <taxon>Pimascovirales incertae sedis</taxon>
        <taxon>Marseilleviridae</taxon>
        <taxon>Marseillevirus</taxon>
        <taxon>Marseillevirus massiliense</taxon>
    </lineage>
</organism>
<gene>
    <name evidence="2" type="ORF">MAR_ORF322</name>
</gene>
<accession>D2XAW5</accession>
<dbReference type="KEGG" id="vg:8746559"/>
<name>D2XAW5_GBMV</name>
<dbReference type="InterPro" id="IPR013087">
    <property type="entry name" value="Znf_C2H2_type"/>
</dbReference>
<dbReference type="RefSeq" id="YP_003407054.1">
    <property type="nucleotide sequence ID" value="NC_013756.1"/>
</dbReference>
<feature type="domain" description="C2H2-type" evidence="1">
    <location>
        <begin position="45"/>
        <end position="69"/>
    </location>
</feature>
<evidence type="ECO:0000259" key="1">
    <source>
        <dbReference type="SMART" id="SM00355"/>
    </source>
</evidence>
<feature type="domain" description="C2H2-type" evidence="1">
    <location>
        <begin position="13"/>
        <end position="35"/>
    </location>
</feature>
<dbReference type="SMART" id="SM00355">
    <property type="entry name" value="ZnF_C2H2"/>
    <property type="match status" value="2"/>
</dbReference>
<evidence type="ECO:0000313" key="3">
    <source>
        <dbReference type="Proteomes" id="UP000029780"/>
    </source>
</evidence>
<dbReference type="Proteomes" id="UP000029780">
    <property type="component" value="Segment"/>
</dbReference>
<sequence length="123" mass="13988">MGSRKQTQEGSLFECKTCDYGTDSEREMQEHAKEHYEKLGMECDMKCNVCQFEADSASLLWTHFEKKRHKAAVLYSRSLSCLTGKNKEYAAYRSVVDVYGGKTALKIRCHDPCRTCSRGSLAV</sequence>
<proteinExistence type="predicted"/>
<reference evidence="2 3" key="1">
    <citation type="journal article" date="2009" name="Proc. Natl. Acad. Sci. U.S.A.">
        <title>Giant Marseillevirus highlights the role of amoebae as a melting pot in emergence of chimeric microorganisms.</title>
        <authorList>
            <person name="Boyer M."/>
            <person name="Yutin N."/>
            <person name="Pagnier I."/>
            <person name="Barrassi L."/>
            <person name="Fournous G."/>
            <person name="Espinosa L."/>
            <person name="Robert C."/>
            <person name="Azza S."/>
            <person name="Sun S."/>
            <person name="Rossmann M.G."/>
            <person name="Suzan-Monti M."/>
            <person name="La Scola B."/>
            <person name="Koonin E.V."/>
            <person name="Raoult D."/>
        </authorList>
    </citation>
    <scope>NUCLEOTIDE SEQUENCE [LARGE SCALE GENOMIC DNA]</scope>
    <source>
        <strain evidence="2 3">T19</strain>
    </source>
</reference>